<evidence type="ECO:0000256" key="6">
    <source>
        <dbReference type="ARBA" id="ARBA00023065"/>
    </source>
</evidence>
<dbReference type="Proteomes" id="UP001565368">
    <property type="component" value="Unassembled WGS sequence"/>
</dbReference>
<organism evidence="9 10">
    <name type="scientific">Vanrija albida</name>
    <dbReference type="NCBI Taxonomy" id="181172"/>
    <lineage>
        <taxon>Eukaryota</taxon>
        <taxon>Fungi</taxon>
        <taxon>Dikarya</taxon>
        <taxon>Basidiomycota</taxon>
        <taxon>Agaricomycotina</taxon>
        <taxon>Tremellomycetes</taxon>
        <taxon>Trichosporonales</taxon>
        <taxon>Trichosporonaceae</taxon>
        <taxon>Vanrija</taxon>
    </lineage>
</organism>
<gene>
    <name evidence="9" type="ORF">Q8F55_006043</name>
</gene>
<evidence type="ECO:0000256" key="1">
    <source>
        <dbReference type="ARBA" id="ARBA00004651"/>
    </source>
</evidence>
<dbReference type="PANTHER" id="PTHR33281:SF19">
    <property type="entry name" value="VOLTAGE-DEPENDENT ANION CHANNEL-FORMING PROTEIN YNEE"/>
    <property type="match status" value="1"/>
</dbReference>
<dbReference type="Pfam" id="PF25539">
    <property type="entry name" value="Bestrophin_2"/>
    <property type="match status" value="1"/>
</dbReference>
<comment type="caution">
    <text evidence="9">The sequence shown here is derived from an EMBL/GenBank/DDBJ whole genome shotgun (WGS) entry which is preliminary data.</text>
</comment>
<evidence type="ECO:0000313" key="9">
    <source>
        <dbReference type="EMBL" id="KAL1409210.1"/>
    </source>
</evidence>
<feature type="transmembrane region" description="Helical" evidence="8">
    <location>
        <begin position="70"/>
        <end position="90"/>
    </location>
</feature>
<feature type="transmembrane region" description="Helical" evidence="8">
    <location>
        <begin position="33"/>
        <end position="58"/>
    </location>
</feature>
<keyword evidence="2" id="KW-0813">Transport</keyword>
<proteinExistence type="predicted"/>
<evidence type="ECO:0000256" key="5">
    <source>
        <dbReference type="ARBA" id="ARBA00022989"/>
    </source>
</evidence>
<protein>
    <submittedName>
        <fullName evidence="9">Uncharacterized protein</fullName>
    </submittedName>
</protein>
<keyword evidence="7 8" id="KW-0472">Membrane</keyword>
<dbReference type="EMBL" id="JBBXJM010000004">
    <property type="protein sequence ID" value="KAL1409210.1"/>
    <property type="molecule type" value="Genomic_DNA"/>
</dbReference>
<keyword evidence="10" id="KW-1185">Reference proteome</keyword>
<keyword evidence="4 8" id="KW-0812">Transmembrane</keyword>
<keyword evidence="5 8" id="KW-1133">Transmembrane helix</keyword>
<dbReference type="PANTHER" id="PTHR33281">
    <property type="entry name" value="UPF0187 PROTEIN YNEE"/>
    <property type="match status" value="1"/>
</dbReference>
<dbReference type="GeneID" id="95987086"/>
<reference evidence="9 10" key="1">
    <citation type="submission" date="2023-08" db="EMBL/GenBank/DDBJ databases">
        <title>Annotated Genome Sequence of Vanrija albida AlHP1.</title>
        <authorList>
            <person name="Herzog R."/>
        </authorList>
    </citation>
    <scope>NUCLEOTIDE SEQUENCE [LARGE SCALE GENOMIC DNA]</scope>
    <source>
        <strain evidence="9 10">AlHP1</strain>
    </source>
</reference>
<accession>A0ABR3Q392</accession>
<evidence type="ECO:0000256" key="2">
    <source>
        <dbReference type="ARBA" id="ARBA00022448"/>
    </source>
</evidence>
<comment type="subcellular location">
    <subcellularLocation>
        <location evidence="1">Cell membrane</location>
        <topology evidence="1">Multi-pass membrane protein</topology>
    </subcellularLocation>
</comment>
<evidence type="ECO:0000256" key="4">
    <source>
        <dbReference type="ARBA" id="ARBA00022692"/>
    </source>
</evidence>
<keyword evidence="3" id="KW-1003">Cell membrane</keyword>
<evidence type="ECO:0000256" key="7">
    <source>
        <dbReference type="ARBA" id="ARBA00023136"/>
    </source>
</evidence>
<name>A0ABR3Q392_9TREE</name>
<dbReference type="RefSeq" id="XP_069209154.1">
    <property type="nucleotide sequence ID" value="XM_069354512.1"/>
</dbReference>
<evidence type="ECO:0000256" key="8">
    <source>
        <dbReference type="SAM" id="Phobius"/>
    </source>
</evidence>
<sequence>MSPSPPRDSGQHFDNGHSFNVLKHRPHKTLKHGLHALAATALVRIWHILFFVGAWSAMVCVVNVKTKVNFTVPNTMITVLGVLLGLTLSYRTSSAYEKYSDGRKQWANITLASRNWARTVWLHCPDHTVPDPAKLSPEDAARDEARAVLEKKTTVQLALAFAVAVKHYLRHEPGIYYKDLYHLVAFVPSLNLPSGLAGGAATMAGNLPSISAHDHALLEAEQPRKLRETVKDNMLPDFMRRRRRSSAAHSGAGLARILGAHGEGQNVPLEITVFMGMYIATLQRRKTIDAPTTTALMNALAMLADSLANLERILTTPIPWSYDAHIWAITTYIVMGYASIAEEIENPFGYDKNDLNLGYFCREIIARELDAVTSRPYIDPEDWIFSPANRPFGRDHPNAPELVKDGNIDELRRQLSHAGAGHIPTCLAPQGSGTSSPFMV</sequence>
<keyword evidence="6" id="KW-0406">Ion transport</keyword>
<dbReference type="InterPro" id="IPR044669">
    <property type="entry name" value="YneE/VCCN1/2-like"/>
</dbReference>
<evidence type="ECO:0000313" key="10">
    <source>
        <dbReference type="Proteomes" id="UP001565368"/>
    </source>
</evidence>
<evidence type="ECO:0000256" key="3">
    <source>
        <dbReference type="ARBA" id="ARBA00022475"/>
    </source>
</evidence>